<protein>
    <submittedName>
        <fullName evidence="3">Class I SAM-dependent methyltransferase</fullName>
    </submittedName>
</protein>
<dbReference type="Pfam" id="PF13649">
    <property type="entry name" value="Methyltransf_25"/>
    <property type="match status" value="1"/>
</dbReference>
<reference evidence="3 4" key="1">
    <citation type="submission" date="2021-01" db="EMBL/GenBank/DDBJ databases">
        <title>Genome seq and assembly of Devosia sp. LEGU1.</title>
        <authorList>
            <person name="Chhetri G."/>
        </authorList>
    </citation>
    <scope>NUCLEOTIDE SEQUENCE [LARGE SCALE GENOMIC DNA]</scope>
    <source>
        <strain evidence="3 4">LEGU1</strain>
    </source>
</reference>
<keyword evidence="1" id="KW-0808">Transferase</keyword>
<dbReference type="InterPro" id="IPR041698">
    <property type="entry name" value="Methyltransf_25"/>
</dbReference>
<keyword evidence="4" id="KW-1185">Reference proteome</keyword>
<accession>A0ABX7CBV7</accession>
<dbReference type="PANTHER" id="PTHR43861">
    <property type="entry name" value="TRANS-ACONITATE 2-METHYLTRANSFERASE-RELATED"/>
    <property type="match status" value="1"/>
</dbReference>
<evidence type="ECO:0000313" key="4">
    <source>
        <dbReference type="Proteomes" id="UP000595857"/>
    </source>
</evidence>
<dbReference type="EMBL" id="CP068046">
    <property type="protein sequence ID" value="QQR40090.1"/>
    <property type="molecule type" value="Genomic_DNA"/>
</dbReference>
<dbReference type="InterPro" id="IPR029063">
    <property type="entry name" value="SAM-dependent_MTases_sf"/>
</dbReference>
<feature type="domain" description="Methyltransferase" evidence="2">
    <location>
        <begin position="2"/>
        <end position="92"/>
    </location>
</feature>
<dbReference type="GO" id="GO:0008168">
    <property type="term" value="F:methyltransferase activity"/>
    <property type="evidence" value="ECO:0007669"/>
    <property type="project" value="UniProtKB-KW"/>
</dbReference>
<keyword evidence="3" id="KW-0489">Methyltransferase</keyword>
<gene>
    <name evidence="3" type="ORF">JI748_03495</name>
</gene>
<dbReference type="SUPFAM" id="SSF53335">
    <property type="entry name" value="S-adenosyl-L-methionine-dependent methyltransferases"/>
    <property type="match status" value="1"/>
</dbReference>
<evidence type="ECO:0000313" key="3">
    <source>
        <dbReference type="EMBL" id="QQR40090.1"/>
    </source>
</evidence>
<dbReference type="CDD" id="cd02440">
    <property type="entry name" value="AdoMet_MTases"/>
    <property type="match status" value="1"/>
</dbReference>
<dbReference type="Gene3D" id="3.40.50.150">
    <property type="entry name" value="Vaccinia Virus protein VP39"/>
    <property type="match status" value="1"/>
</dbReference>
<sequence>MLDVGCGTGSLSLLLAEAGHQVTGIDFSPAMIQRAIEKARDAELQVDFLVGDAARPTLPNVGVDVILGRHILWAISETPLNVVLERWAGCLRWRRSQRS</sequence>
<proteinExistence type="predicted"/>
<evidence type="ECO:0000259" key="2">
    <source>
        <dbReference type="Pfam" id="PF13649"/>
    </source>
</evidence>
<evidence type="ECO:0000256" key="1">
    <source>
        <dbReference type="ARBA" id="ARBA00022679"/>
    </source>
</evidence>
<dbReference type="GO" id="GO:0032259">
    <property type="term" value="P:methylation"/>
    <property type="evidence" value="ECO:0007669"/>
    <property type="project" value="UniProtKB-KW"/>
</dbReference>
<organism evidence="3 4">
    <name type="scientific">Devosia rhizoryzae</name>
    <dbReference type="NCBI Taxonomy" id="2774137"/>
    <lineage>
        <taxon>Bacteria</taxon>
        <taxon>Pseudomonadati</taxon>
        <taxon>Pseudomonadota</taxon>
        <taxon>Alphaproteobacteria</taxon>
        <taxon>Hyphomicrobiales</taxon>
        <taxon>Devosiaceae</taxon>
        <taxon>Devosia</taxon>
    </lineage>
</organism>
<name>A0ABX7CBV7_9HYPH</name>
<dbReference type="Proteomes" id="UP000595857">
    <property type="component" value="Chromosome"/>
</dbReference>